<organism evidence="1">
    <name type="scientific">Providencia rettgeri</name>
    <dbReference type="NCBI Taxonomy" id="587"/>
    <lineage>
        <taxon>Bacteria</taxon>
        <taxon>Pseudomonadati</taxon>
        <taxon>Pseudomonadota</taxon>
        <taxon>Gammaproteobacteria</taxon>
        <taxon>Enterobacterales</taxon>
        <taxon>Morganellaceae</taxon>
        <taxon>Providencia</taxon>
    </lineage>
</organism>
<proteinExistence type="predicted"/>
<sequence length="279" mass="30984">MIAFNHVVPVLNLSVFNVRRAPAFAFEQSKRATIGGRFIRVDESWDLPLLHVVEDFTQKPVCSFAVTTGGEIKIDSAAPAVDGPVQIRPAAIDLHVGFIHVPRAKIGRVTPVPAQPFFHFRRITLNPAVNRGVIDIHSAFSQHLLQLTVTDAVFAVPAYGPQNDVTLKMPAFEWVHVQLHQQKGMISLSPPTICNSAEKDPYFMSMVEFSAVAKHFGTTQVLHDINLKIDAGEYRLAADDPDEENTLATAVFTLDANHVRWQIFDINRDDAKFQGEVRG</sequence>
<reference evidence="1" key="3">
    <citation type="submission" date="2002-03" db="EMBL/GenBank/DDBJ databases">
        <authorList>
            <person name="Boeltner D."/>
            <person name="MacMahon C."/>
            <person name="Pembroke J.T."/>
            <person name="Strike P."/>
            <person name="Osborn A.M."/>
        </authorList>
    </citation>
    <scope>NUCLEOTIDE SEQUENCE</scope>
</reference>
<protein>
    <submittedName>
        <fullName evidence="1">Uncharacterized protein</fullName>
    </submittedName>
</protein>
<reference evidence="1" key="1">
    <citation type="journal article" date="2002" name="Cell. Mol. Life Sci.">
        <title>The role of conjugative transposons in the Enterobacteriaceae.</title>
        <authorList>
            <person name="Pembroke J.T."/>
            <person name="MacMahon C."/>
            <person name="McGrath B."/>
        </authorList>
    </citation>
    <scope>NUCLEOTIDE SEQUENCE</scope>
</reference>
<evidence type="ECO:0000313" key="1">
    <source>
        <dbReference type="EMBL" id="AAM08026.1"/>
    </source>
</evidence>
<name>Q8RL25_PRORE</name>
<reference evidence="1" key="2">
    <citation type="journal article" date="2002" name="J. Bacteriol.">
        <title>R391: a conjugative integrating mosaic comprised of phage, plasmid, and transposon elements.</title>
        <authorList>
            <person name="Boeltner D."/>
            <person name="MacMahon C."/>
            <person name="Pembroke J.T."/>
            <person name="Strike P."/>
            <person name="Osborn A.M."/>
        </authorList>
    </citation>
    <scope>NUCLEOTIDE SEQUENCE</scope>
</reference>
<dbReference type="AlphaFoldDB" id="Q8RL25"/>
<accession>Q8RL25</accession>
<dbReference type="EMBL" id="AY090559">
    <property type="protein sequence ID" value="AAM08026.1"/>
    <property type="molecule type" value="Genomic_DNA"/>
</dbReference>